<dbReference type="SUPFAM" id="SSF50965">
    <property type="entry name" value="Galactose oxidase, central domain"/>
    <property type="match status" value="1"/>
</dbReference>
<dbReference type="InterPro" id="IPR011043">
    <property type="entry name" value="Gal_Oxase/kelch_b-propeller"/>
</dbReference>
<dbReference type="GeneID" id="120260843"/>
<name>A0AB40BCJ3_DIOCR</name>
<dbReference type="SUPFAM" id="SSF81383">
    <property type="entry name" value="F-box domain"/>
    <property type="match status" value="1"/>
</dbReference>
<gene>
    <name evidence="3" type="primary">LOC120260843</name>
</gene>
<dbReference type="PANTHER" id="PTHR31672">
    <property type="entry name" value="BNACNNG10540D PROTEIN"/>
    <property type="match status" value="1"/>
</dbReference>
<accession>A0AB40BCJ3</accession>
<evidence type="ECO:0000313" key="2">
    <source>
        <dbReference type="Proteomes" id="UP001515500"/>
    </source>
</evidence>
<dbReference type="InterPro" id="IPR001810">
    <property type="entry name" value="F-box_dom"/>
</dbReference>
<evidence type="ECO:0000259" key="1">
    <source>
        <dbReference type="PROSITE" id="PS50181"/>
    </source>
</evidence>
<organism evidence="2 3">
    <name type="scientific">Dioscorea cayennensis subsp. rotundata</name>
    <name type="common">White Guinea yam</name>
    <name type="synonym">Dioscorea rotundata</name>
    <dbReference type="NCBI Taxonomy" id="55577"/>
    <lineage>
        <taxon>Eukaryota</taxon>
        <taxon>Viridiplantae</taxon>
        <taxon>Streptophyta</taxon>
        <taxon>Embryophyta</taxon>
        <taxon>Tracheophyta</taxon>
        <taxon>Spermatophyta</taxon>
        <taxon>Magnoliopsida</taxon>
        <taxon>Liliopsida</taxon>
        <taxon>Dioscoreales</taxon>
        <taxon>Dioscoreaceae</taxon>
        <taxon>Dioscorea</taxon>
    </lineage>
</organism>
<sequence>MDGDRAEPTSNTAVGLCLLPSELIHEILLRLSIPDLLLLRAVSRTLSSLLASSDFRRLYSPASSGPCLFVLTKRFPRDALLRVFHPASSRWLRLPSALLPSSTDPYLLAASGDHILFASNSRRELLALNLSSRSISTLPHPPLGPRRTSSWRRSGLKLISDGSHFRFLFAEIVGDRPFLYEYGSVTGTWRSSEAVTNLQPVRGGVWLNLVQFGNESVILRAGPSDEDYPIVLRPRLSAALIPRQVEDPLRVYGGDGKMVVVRSTAVGVGMRVVTAVEVWAVTAAAGGGVAWEMVTAAPEEVVEKIRRPFGVMMGCMEEENESMGMIMRLRIVLVSNLEGSWAITWLGRDAAGCWVWVPVPAPESGSTGFFNMAGIVLSSCFSGLSLLF</sequence>
<dbReference type="CDD" id="cd09917">
    <property type="entry name" value="F-box_SF"/>
    <property type="match status" value="1"/>
</dbReference>
<dbReference type="InterPro" id="IPR036047">
    <property type="entry name" value="F-box-like_dom_sf"/>
</dbReference>
<dbReference type="Proteomes" id="UP001515500">
    <property type="component" value="Chromosome 5"/>
</dbReference>
<dbReference type="RefSeq" id="XP_039124353.1">
    <property type="nucleotide sequence ID" value="XM_039268419.1"/>
</dbReference>
<proteinExistence type="predicted"/>
<protein>
    <submittedName>
        <fullName evidence="3">Uncharacterized protein LOC120260843</fullName>
    </submittedName>
</protein>
<dbReference type="PROSITE" id="PS50181">
    <property type="entry name" value="FBOX"/>
    <property type="match status" value="1"/>
</dbReference>
<dbReference type="Pfam" id="PF00646">
    <property type="entry name" value="F-box"/>
    <property type="match status" value="1"/>
</dbReference>
<dbReference type="SMART" id="SM00256">
    <property type="entry name" value="FBOX"/>
    <property type="match status" value="1"/>
</dbReference>
<dbReference type="AlphaFoldDB" id="A0AB40BCJ3"/>
<feature type="domain" description="F-box" evidence="1">
    <location>
        <begin position="13"/>
        <end position="58"/>
    </location>
</feature>
<dbReference type="PANTHER" id="PTHR31672:SF2">
    <property type="entry name" value="F-BOX DOMAIN-CONTAINING PROTEIN"/>
    <property type="match status" value="1"/>
</dbReference>
<dbReference type="InterPro" id="IPR050796">
    <property type="entry name" value="SCF_F-box_component"/>
</dbReference>
<keyword evidence="2" id="KW-1185">Reference proteome</keyword>
<reference evidence="3" key="1">
    <citation type="submission" date="2025-08" db="UniProtKB">
        <authorList>
            <consortium name="RefSeq"/>
        </authorList>
    </citation>
    <scope>IDENTIFICATION</scope>
</reference>
<evidence type="ECO:0000313" key="3">
    <source>
        <dbReference type="RefSeq" id="XP_039124353.1"/>
    </source>
</evidence>